<comment type="similarity">
    <text evidence="2">Belongs to the DNA mismatch repair MutL/HexB family.</text>
</comment>
<dbReference type="PANTHER" id="PTHR10073:SF12">
    <property type="entry name" value="DNA MISMATCH REPAIR PROTEIN MLH1"/>
    <property type="match status" value="1"/>
</dbReference>
<dbReference type="Pfam" id="PF16413">
    <property type="entry name" value="Mlh1_C"/>
    <property type="match status" value="1"/>
</dbReference>
<dbReference type="InterPro" id="IPR013507">
    <property type="entry name" value="DNA_mismatch_S5_2-like"/>
</dbReference>
<dbReference type="GO" id="GO:0005524">
    <property type="term" value="F:ATP binding"/>
    <property type="evidence" value="ECO:0007669"/>
    <property type="project" value="InterPro"/>
</dbReference>
<organism evidence="7 8">
    <name type="scientific">Syphacia muris</name>
    <dbReference type="NCBI Taxonomy" id="451379"/>
    <lineage>
        <taxon>Eukaryota</taxon>
        <taxon>Metazoa</taxon>
        <taxon>Ecdysozoa</taxon>
        <taxon>Nematoda</taxon>
        <taxon>Chromadorea</taxon>
        <taxon>Rhabditida</taxon>
        <taxon>Spirurina</taxon>
        <taxon>Oxyuridomorpha</taxon>
        <taxon>Oxyuroidea</taxon>
        <taxon>Oxyuridae</taxon>
        <taxon>Syphacia</taxon>
    </lineage>
</organism>
<dbReference type="InterPro" id="IPR038973">
    <property type="entry name" value="MutL/Mlh/Pms-like"/>
</dbReference>
<keyword evidence="7" id="KW-1185">Reference proteome</keyword>
<dbReference type="GO" id="GO:0006298">
    <property type="term" value="P:mismatch repair"/>
    <property type="evidence" value="ECO:0007669"/>
    <property type="project" value="InterPro"/>
</dbReference>
<accession>A0A158R5Y2</accession>
<dbReference type="NCBIfam" id="TIGR00585">
    <property type="entry name" value="mutl"/>
    <property type="match status" value="1"/>
</dbReference>
<dbReference type="STRING" id="451379.A0A158R5Y2"/>
<dbReference type="Pfam" id="PF13589">
    <property type="entry name" value="HATPase_c_3"/>
    <property type="match status" value="1"/>
</dbReference>
<reference evidence="8" key="1">
    <citation type="submission" date="2016-04" db="UniProtKB">
        <authorList>
            <consortium name="WormBaseParasite"/>
        </authorList>
    </citation>
    <scope>IDENTIFICATION</scope>
</reference>
<dbReference type="FunFam" id="3.30.565.10:FF:000079">
    <property type="entry name" value="DNA mismatch repair protein MLH"/>
    <property type="match status" value="1"/>
</dbReference>
<dbReference type="SUPFAM" id="SSF55874">
    <property type="entry name" value="ATPase domain of HSP90 chaperone/DNA topoisomerase II/histidine kinase"/>
    <property type="match status" value="1"/>
</dbReference>
<proteinExistence type="inferred from homology"/>
<keyword evidence="3" id="KW-0227">DNA damage</keyword>
<evidence type="ECO:0000313" key="8">
    <source>
        <dbReference type="WBParaSite" id="SMUV_0000868401-mRNA-1"/>
    </source>
</evidence>
<keyword evidence="5" id="KW-0539">Nucleus</keyword>
<dbReference type="PANTHER" id="PTHR10073">
    <property type="entry name" value="DNA MISMATCH REPAIR PROTEIN MLH, PMS, MUTL"/>
    <property type="match status" value="1"/>
</dbReference>
<dbReference type="InterPro" id="IPR002099">
    <property type="entry name" value="MutL/Mlh/PMS"/>
</dbReference>
<name>A0A158R5Y2_9BILA</name>
<dbReference type="InterPro" id="IPR036890">
    <property type="entry name" value="HATPase_C_sf"/>
</dbReference>
<dbReference type="InterPro" id="IPR014762">
    <property type="entry name" value="DNA_mismatch_repair_CS"/>
</dbReference>
<evidence type="ECO:0000313" key="7">
    <source>
        <dbReference type="Proteomes" id="UP000046393"/>
    </source>
</evidence>
<dbReference type="PROSITE" id="PS00058">
    <property type="entry name" value="DNA_MISMATCH_REPAIR_1"/>
    <property type="match status" value="1"/>
</dbReference>
<evidence type="ECO:0000256" key="3">
    <source>
        <dbReference type="ARBA" id="ARBA00022763"/>
    </source>
</evidence>
<dbReference type="InterPro" id="IPR020568">
    <property type="entry name" value="Ribosomal_Su5_D2-typ_SF"/>
</dbReference>
<evidence type="ECO:0000256" key="4">
    <source>
        <dbReference type="ARBA" id="ARBA00023204"/>
    </source>
</evidence>
<evidence type="ECO:0000259" key="6">
    <source>
        <dbReference type="SMART" id="SM01340"/>
    </source>
</evidence>
<comment type="subcellular location">
    <subcellularLocation>
        <location evidence="1">Nucleus</location>
    </subcellularLocation>
</comment>
<keyword evidence="4" id="KW-0234">DNA repair</keyword>
<dbReference type="GO" id="GO:0030983">
    <property type="term" value="F:mismatched DNA binding"/>
    <property type="evidence" value="ECO:0007669"/>
    <property type="project" value="InterPro"/>
</dbReference>
<dbReference type="GO" id="GO:0032389">
    <property type="term" value="C:MutLalpha complex"/>
    <property type="evidence" value="ECO:0007669"/>
    <property type="project" value="TreeGrafter"/>
</dbReference>
<feature type="domain" description="DNA mismatch repair protein S5" evidence="6">
    <location>
        <begin position="211"/>
        <end position="338"/>
    </location>
</feature>
<dbReference type="CDD" id="cd16926">
    <property type="entry name" value="HATPase_MutL-MLH-PMS-like"/>
    <property type="match status" value="1"/>
</dbReference>
<dbReference type="WBParaSite" id="SMUV_0000868401-mRNA-1">
    <property type="protein sequence ID" value="SMUV_0000868401-mRNA-1"/>
    <property type="gene ID" value="SMUV_0000868401"/>
</dbReference>
<evidence type="ECO:0000256" key="1">
    <source>
        <dbReference type="ARBA" id="ARBA00004123"/>
    </source>
</evidence>
<dbReference type="SUPFAM" id="SSF54211">
    <property type="entry name" value="Ribosomal protein S5 domain 2-like"/>
    <property type="match status" value="1"/>
</dbReference>
<dbReference type="CDD" id="cd00782">
    <property type="entry name" value="MutL_Trans"/>
    <property type="match status" value="1"/>
</dbReference>
<dbReference type="InterPro" id="IPR032189">
    <property type="entry name" value="Mlh1_C"/>
</dbReference>
<dbReference type="InterPro" id="IPR014721">
    <property type="entry name" value="Ribsml_uS5_D2-typ_fold_subgr"/>
</dbReference>
<dbReference type="GO" id="GO:0016887">
    <property type="term" value="F:ATP hydrolysis activity"/>
    <property type="evidence" value="ECO:0007669"/>
    <property type="project" value="InterPro"/>
</dbReference>
<dbReference type="Gene3D" id="3.30.230.10">
    <property type="match status" value="1"/>
</dbReference>
<sequence>MGIIRKLSEDVVNRIAAGEVVVRACNAVKELIENSLDAGATEIIITAKNGGLDLLKVQDNGKGISKDDLPLVCERYATSKLTEFEDLQSMSTFGFRGEALASLSYVSKVRIVSKTADAPCAFIASYSDNRMNGNIRSSAGLDGTIVTAEELFYNSTLRRRALKNPAEEMSRIADVIIRYAINNPCVSFTFRRCGSGSDFRTPGDGDVANLVCSLIGPKAAEDLININFADPMLHFTLSGYMSRPVASCTSQTLLSRQERQKTFYLFVNGRSVEWPKLKHALDTVLASQNTLSLFVMLALQIAPNRVDVNVHPTKSTVLILEQEAIITAIEDYIERILEDSVQTCNVKMHTSLTSTNNLVIPSRSDSPDSLIILKSKKDAATIEDCGNTQSNSKQSYTPKKVYAHQLVRTDPKERRLDEFVVSQPLSQYDGLSGQGNEEKKQQNATTNYCREFNFTSLESMRAEICKSTSLQLRTFFKDHIYVGAIDPTKVLVQHGTSLYLLNVRQCFQQFFYQILVLSFGNFGTFILSESAPIAELFVLDNPNEPEENIKKCVNLLVSNRDMLDDYFSFRISSDGSILAIPSLVDGFCPQLESLPALVSALVFDVDWDQEKTCFEGICWAMADFFTPKPEHCKGVSFSALSDPEITWKAMYSDILFPNMKTNFLPSETLTAQIRRLADLPELYKVFERC</sequence>
<protein>
    <submittedName>
        <fullName evidence="8">DNA_mis_repair domain-containing protein</fullName>
    </submittedName>
</protein>
<dbReference type="Proteomes" id="UP000046393">
    <property type="component" value="Unplaced"/>
</dbReference>
<dbReference type="GO" id="GO:0140664">
    <property type="term" value="F:ATP-dependent DNA damage sensor activity"/>
    <property type="evidence" value="ECO:0007669"/>
    <property type="project" value="InterPro"/>
</dbReference>
<dbReference type="SMART" id="SM01340">
    <property type="entry name" value="DNA_mis_repair"/>
    <property type="match status" value="1"/>
</dbReference>
<dbReference type="Pfam" id="PF01119">
    <property type="entry name" value="DNA_mis_repair"/>
    <property type="match status" value="1"/>
</dbReference>
<dbReference type="AlphaFoldDB" id="A0A158R5Y2"/>
<evidence type="ECO:0000256" key="5">
    <source>
        <dbReference type="ARBA" id="ARBA00023242"/>
    </source>
</evidence>
<dbReference type="Gene3D" id="3.30.565.10">
    <property type="entry name" value="Histidine kinase-like ATPase, C-terminal domain"/>
    <property type="match status" value="1"/>
</dbReference>
<evidence type="ECO:0000256" key="2">
    <source>
        <dbReference type="ARBA" id="ARBA00006082"/>
    </source>
</evidence>